<dbReference type="Proteomes" id="UP000440732">
    <property type="component" value="Unassembled WGS sequence"/>
</dbReference>
<dbReference type="EMBL" id="QXGA01000440">
    <property type="protein sequence ID" value="KAE9145885.1"/>
    <property type="molecule type" value="Genomic_DNA"/>
</dbReference>
<dbReference type="AlphaFoldDB" id="A0A6A4DTC2"/>
<evidence type="ECO:0000313" key="3">
    <source>
        <dbReference type="EMBL" id="KAE9213965.1"/>
    </source>
</evidence>
<reference evidence="5 6" key="1">
    <citation type="submission" date="2018-08" db="EMBL/GenBank/DDBJ databases">
        <title>Genomic investigation of the strawberry pathogen Phytophthora fragariae indicates pathogenicity is determined by transcriptional variation in three key races.</title>
        <authorList>
            <person name="Adams T.M."/>
            <person name="Armitage A.D."/>
            <person name="Sobczyk M.K."/>
            <person name="Bates H.J."/>
            <person name="Dunwell J.M."/>
            <person name="Nellist C.F."/>
            <person name="Harrison R.J."/>
        </authorList>
    </citation>
    <scope>NUCLEOTIDE SEQUENCE [LARGE SCALE GENOMIC DNA]</scope>
    <source>
        <strain evidence="4 6">A4</strain>
        <strain evidence="3 5">NOV-27</strain>
        <strain evidence="2 7">NOV-5</strain>
        <strain evidence="1 8">SCRP245</strain>
    </source>
</reference>
<sequence>MNSSPRQRRDCELTNRLLLHSDICELYSLEQTVKWLLDALQIKVGLLTSKSRKGAAAVSPDTLFSIHHRLALHIITRIEKLVDPLNHQLQFLHKTSDLISTLRAHVTRWQSIQPPTEAAIELDRKQREEAPGNIPPTPRDDPVPIIEELVGSLRTTWILVMFFRFSYQRAFFANATKKREERDNLVVHET</sequence>
<protein>
    <submittedName>
        <fullName evidence="4">Uncharacterized protein</fullName>
    </submittedName>
</protein>
<gene>
    <name evidence="4" type="ORF">PF001_g9198</name>
    <name evidence="3" type="ORF">PF005_g10018</name>
    <name evidence="2" type="ORF">PF006_g9294</name>
    <name evidence="1" type="ORF">PF011_g9067</name>
</gene>
<organism evidence="4 6">
    <name type="scientific">Phytophthora fragariae</name>
    <dbReference type="NCBI Taxonomy" id="53985"/>
    <lineage>
        <taxon>Eukaryota</taxon>
        <taxon>Sar</taxon>
        <taxon>Stramenopiles</taxon>
        <taxon>Oomycota</taxon>
        <taxon>Peronosporomycetes</taxon>
        <taxon>Peronosporales</taxon>
        <taxon>Peronosporaceae</taxon>
        <taxon>Phytophthora</taxon>
    </lineage>
</organism>
<dbReference type="OrthoDB" id="77402at2759"/>
<evidence type="ECO:0000313" key="1">
    <source>
        <dbReference type="EMBL" id="KAE9012113.1"/>
    </source>
</evidence>
<keyword evidence="5" id="KW-1185">Reference proteome</keyword>
<accession>A0A6A4DTC2</accession>
<dbReference type="Proteomes" id="UP000437068">
    <property type="component" value="Unassembled WGS sequence"/>
</dbReference>
<evidence type="ECO:0000313" key="4">
    <source>
        <dbReference type="EMBL" id="KAE9312524.1"/>
    </source>
</evidence>
<dbReference type="Proteomes" id="UP000433483">
    <property type="component" value="Unassembled WGS sequence"/>
</dbReference>
<dbReference type="EMBL" id="QXFW01000441">
    <property type="protein sequence ID" value="KAE9012113.1"/>
    <property type="molecule type" value="Genomic_DNA"/>
</dbReference>
<evidence type="ECO:0000313" key="6">
    <source>
        <dbReference type="Proteomes" id="UP000437068"/>
    </source>
</evidence>
<dbReference type="EMBL" id="QXGB01000464">
    <property type="protein sequence ID" value="KAE9213965.1"/>
    <property type="molecule type" value="Genomic_DNA"/>
</dbReference>
<dbReference type="EMBL" id="QXGE01000437">
    <property type="protein sequence ID" value="KAE9312524.1"/>
    <property type="molecule type" value="Genomic_DNA"/>
</dbReference>
<name>A0A6A4DTC2_9STRA</name>
<evidence type="ECO:0000313" key="2">
    <source>
        <dbReference type="EMBL" id="KAE9145885.1"/>
    </source>
</evidence>
<evidence type="ECO:0000313" key="7">
    <source>
        <dbReference type="Proteomes" id="UP000440732"/>
    </source>
</evidence>
<evidence type="ECO:0000313" key="8">
    <source>
        <dbReference type="Proteomes" id="UP000460718"/>
    </source>
</evidence>
<proteinExistence type="predicted"/>
<comment type="caution">
    <text evidence="4">The sequence shown here is derived from an EMBL/GenBank/DDBJ whole genome shotgun (WGS) entry which is preliminary data.</text>
</comment>
<dbReference type="Proteomes" id="UP000460718">
    <property type="component" value="Unassembled WGS sequence"/>
</dbReference>
<evidence type="ECO:0000313" key="5">
    <source>
        <dbReference type="Proteomes" id="UP000433483"/>
    </source>
</evidence>